<organism evidence="1 2">
    <name type="scientific">Cyanoderma ruficeps</name>
    <name type="common">rufous-capped babbler</name>
    <dbReference type="NCBI Taxonomy" id="181631"/>
    <lineage>
        <taxon>Eukaryota</taxon>
        <taxon>Metazoa</taxon>
        <taxon>Chordata</taxon>
        <taxon>Craniata</taxon>
        <taxon>Vertebrata</taxon>
        <taxon>Euteleostomi</taxon>
        <taxon>Archelosauria</taxon>
        <taxon>Archosauria</taxon>
        <taxon>Dinosauria</taxon>
        <taxon>Saurischia</taxon>
        <taxon>Theropoda</taxon>
        <taxon>Coelurosauria</taxon>
        <taxon>Aves</taxon>
        <taxon>Neognathae</taxon>
        <taxon>Neoaves</taxon>
        <taxon>Telluraves</taxon>
        <taxon>Australaves</taxon>
        <taxon>Passeriformes</taxon>
        <taxon>Sylvioidea</taxon>
        <taxon>Timaliidae</taxon>
        <taxon>Cyanoderma</taxon>
    </lineage>
</organism>
<sequence length="108" mass="11822">MVHPLPLVRGQHKAVGRYNSIKIINFPFYCVSTEMGTGGASPHCCREGRAERMPCPSHPCPAMGALSLRGFVWHRPEPVGFLPPPPQCCHKASPAIPAARETERKIPV</sequence>
<reference evidence="1" key="2">
    <citation type="submission" date="2025-09" db="UniProtKB">
        <authorList>
            <consortium name="Ensembl"/>
        </authorList>
    </citation>
    <scope>IDENTIFICATION</scope>
</reference>
<proteinExistence type="predicted"/>
<evidence type="ECO:0000313" key="1">
    <source>
        <dbReference type="Ensembl" id="ENSCRFP00000012439.1"/>
    </source>
</evidence>
<protein>
    <submittedName>
        <fullName evidence="1">Uncharacterized protein</fullName>
    </submittedName>
</protein>
<evidence type="ECO:0000313" key="2">
    <source>
        <dbReference type="Proteomes" id="UP000694396"/>
    </source>
</evidence>
<reference evidence="1" key="1">
    <citation type="submission" date="2025-08" db="UniProtKB">
        <authorList>
            <consortium name="Ensembl"/>
        </authorList>
    </citation>
    <scope>IDENTIFICATION</scope>
</reference>
<dbReference type="AlphaFoldDB" id="A0A8C3QXV1"/>
<keyword evidence="2" id="KW-1185">Reference proteome</keyword>
<dbReference type="Ensembl" id="ENSCRFT00000012869.1">
    <property type="protein sequence ID" value="ENSCRFP00000012439.1"/>
    <property type="gene ID" value="ENSCRFG00000009655.1"/>
</dbReference>
<accession>A0A8C3QXV1</accession>
<name>A0A8C3QXV1_9PASS</name>
<dbReference type="Proteomes" id="UP000694396">
    <property type="component" value="Unplaced"/>
</dbReference>